<evidence type="ECO:0000313" key="2">
    <source>
        <dbReference type="EMBL" id="KAF4302946.1"/>
    </source>
</evidence>
<dbReference type="EMBL" id="WWBZ02000062">
    <property type="protein sequence ID" value="KAF4302946.1"/>
    <property type="molecule type" value="Genomic_DNA"/>
</dbReference>
<dbReference type="InterPro" id="IPR036770">
    <property type="entry name" value="Ankyrin_rpt-contain_sf"/>
</dbReference>
<dbReference type="PANTHER" id="PTHR46224:SF6">
    <property type="entry name" value="ANKYRIN REPEAT FAMILY PROTEIN"/>
    <property type="match status" value="1"/>
</dbReference>
<reference evidence="2" key="1">
    <citation type="submission" date="2020-04" db="EMBL/GenBank/DDBJ databases">
        <title>Genome Assembly and Annotation of Botryosphaeria dothidea sdau 11-99, a Latent Pathogen of Apple Fruit Ring Rot in China.</title>
        <authorList>
            <person name="Yu C."/>
            <person name="Diao Y."/>
            <person name="Lu Q."/>
            <person name="Zhao J."/>
            <person name="Cui S."/>
            <person name="Peng C."/>
            <person name="He B."/>
            <person name="Liu H."/>
        </authorList>
    </citation>
    <scope>NUCLEOTIDE SEQUENCE [LARGE SCALE GENOMIC DNA]</scope>
    <source>
        <strain evidence="2">Sdau11-99</strain>
    </source>
</reference>
<evidence type="ECO:0000313" key="3">
    <source>
        <dbReference type="Proteomes" id="UP000572817"/>
    </source>
</evidence>
<protein>
    <recommendedName>
        <fullName evidence="4">Ankyrin repeat protein</fullName>
    </recommendedName>
</protein>
<dbReference type="Gene3D" id="1.25.40.20">
    <property type="entry name" value="Ankyrin repeat-containing domain"/>
    <property type="match status" value="1"/>
</dbReference>
<gene>
    <name evidence="2" type="ORF">GTA08_BOTSDO08875</name>
</gene>
<organism evidence="2 3">
    <name type="scientific">Botryosphaeria dothidea</name>
    <dbReference type="NCBI Taxonomy" id="55169"/>
    <lineage>
        <taxon>Eukaryota</taxon>
        <taxon>Fungi</taxon>
        <taxon>Dikarya</taxon>
        <taxon>Ascomycota</taxon>
        <taxon>Pezizomycotina</taxon>
        <taxon>Dothideomycetes</taxon>
        <taxon>Dothideomycetes incertae sedis</taxon>
        <taxon>Botryosphaeriales</taxon>
        <taxon>Botryosphaeriaceae</taxon>
        <taxon>Botryosphaeria</taxon>
    </lineage>
</organism>
<dbReference type="SUPFAM" id="SSF48403">
    <property type="entry name" value="Ankyrin repeat"/>
    <property type="match status" value="1"/>
</dbReference>
<dbReference type="OrthoDB" id="366390at2759"/>
<evidence type="ECO:0008006" key="4">
    <source>
        <dbReference type="Google" id="ProtNLM"/>
    </source>
</evidence>
<dbReference type="InterPro" id="IPR002110">
    <property type="entry name" value="Ankyrin_rpt"/>
</dbReference>
<evidence type="ECO:0000256" key="1">
    <source>
        <dbReference type="SAM" id="MobiDB-lite"/>
    </source>
</evidence>
<feature type="region of interest" description="Disordered" evidence="1">
    <location>
        <begin position="526"/>
        <end position="561"/>
    </location>
</feature>
<comment type="caution">
    <text evidence="2">The sequence shown here is derived from an EMBL/GenBank/DDBJ whole genome shotgun (WGS) entry which is preliminary data.</text>
</comment>
<dbReference type="AlphaFoldDB" id="A0A8H4IKN3"/>
<proteinExistence type="predicted"/>
<sequence length="561" mass="62932">MDALHIAIKEQKVEDVRKLMKCEKELGLDARFPELLRAALDLLVPNTDLISNIIDENERDGTVNVNALWYAMKQACMSGWTEIIRIILAKGFSASVSPSGIDWPPILIATASGQESAVRLLLEAGADPNEKVLVGDQEIPAIDLCLVPGSDKRSYVYNCVELLVKAGAVVSPRHLELAIQRPRPRNWRKLAIVLLHSGADPLEQTSSWIAKTLQTTDADVEFAAFLLKFGAWSPTASDMTLTLTKLARSTPVREESESIDWSPYYLTKMLLARGGQLFTISRLEARTPLEIAISSKNEAVYTALLSAHRRFGGLERLKTLPPRRGLLQFAVRDQSDGDHEKVHNGALLRTCWTNIVESEYWEGVYAFLKHGIVGPTTSFSRDRAWNLLRWAFNPPYPGKDELPEVLALFLGISNSFIPTTRMPSQDQYLAQMSRHFNLGFAENEKVSIMRRIGGYAPQEIRKDPFWVKKDSAADTEDENGMIIFLDIDYGNNPPPIDQITILFEDEEEEDEVVNLQEKLKTLGTFQESSEIDELETQQEQAAPYYTQHVPSEISGDNEDGT</sequence>
<dbReference type="PANTHER" id="PTHR46224">
    <property type="entry name" value="ANKYRIN REPEAT FAMILY PROTEIN"/>
    <property type="match status" value="1"/>
</dbReference>
<dbReference type="Proteomes" id="UP000572817">
    <property type="component" value="Unassembled WGS sequence"/>
</dbReference>
<accession>A0A8H4IKN3</accession>
<dbReference type="Pfam" id="PF12796">
    <property type="entry name" value="Ank_2"/>
    <property type="match status" value="1"/>
</dbReference>
<name>A0A8H4IKN3_9PEZI</name>
<keyword evidence="3" id="KW-1185">Reference proteome</keyword>
<dbReference type="InterPro" id="IPR051616">
    <property type="entry name" value="Cul2-RING_E3_ligase_SR"/>
</dbReference>